<evidence type="ECO:0000256" key="2">
    <source>
        <dbReference type="ARBA" id="ARBA00022723"/>
    </source>
</evidence>
<evidence type="ECO:0000256" key="1">
    <source>
        <dbReference type="ARBA" id="ARBA00001961"/>
    </source>
</evidence>
<dbReference type="InterPro" id="IPR006620">
    <property type="entry name" value="Pro_4_hyd_alph"/>
</dbReference>
<keyword evidence="4" id="KW-0223">Dioxygenase</keyword>
<keyword evidence="3" id="KW-0847">Vitamin C</keyword>
<dbReference type="PANTHER" id="PTHR10869">
    <property type="entry name" value="PROLYL 4-HYDROXYLASE ALPHA SUBUNIT"/>
    <property type="match status" value="1"/>
</dbReference>
<sequence>MTSIPFIEFSLWTAIEKHNMEFDDAIKMDLEPAFFDREISHVPNDSRGARKIRNLQQEAFKGIREFSYESINYWSLCSGEQLQTEIEKSYLFCCAKMTPSTYENQDYQLVSKKMDKKAYVLYHRTSVTYFFKFSKEKEFDQKTELLTGMIVTKTNASEDLQVLSYSVGAHISPHVDEMGFTSHTNQPSTFRIATWMLYLNDVKLGGETAFVSAGVRAKPVKGSAVLWFNIFSDGTTDWASNHASCPILLGEKWGADKWVKYGAQIVNRKCSLKQGERYQYPVNNVYLPVPKIPGRN</sequence>
<dbReference type="PROSITE" id="PS51471">
    <property type="entry name" value="FE2OG_OXY"/>
    <property type="match status" value="1"/>
</dbReference>
<evidence type="ECO:0000313" key="9">
    <source>
        <dbReference type="Proteomes" id="UP000708208"/>
    </source>
</evidence>
<comment type="caution">
    <text evidence="8">The sequence shown here is derived from an EMBL/GenBank/DDBJ whole genome shotgun (WGS) entry which is preliminary data.</text>
</comment>
<dbReference type="Proteomes" id="UP000708208">
    <property type="component" value="Unassembled WGS sequence"/>
</dbReference>
<evidence type="ECO:0000259" key="7">
    <source>
        <dbReference type="PROSITE" id="PS51471"/>
    </source>
</evidence>
<feature type="domain" description="Fe2OG dioxygenase" evidence="7">
    <location>
        <begin position="156"/>
        <end position="261"/>
    </location>
</feature>
<dbReference type="InterPro" id="IPR045054">
    <property type="entry name" value="P4HA-like"/>
</dbReference>
<protein>
    <recommendedName>
        <fullName evidence="7">Fe2OG dioxygenase domain-containing protein</fullName>
    </recommendedName>
</protein>
<gene>
    <name evidence="8" type="ORF">AFUS01_LOCUS45161</name>
</gene>
<dbReference type="AlphaFoldDB" id="A0A8J2LQS0"/>
<evidence type="ECO:0000256" key="4">
    <source>
        <dbReference type="ARBA" id="ARBA00022964"/>
    </source>
</evidence>
<evidence type="ECO:0000256" key="3">
    <source>
        <dbReference type="ARBA" id="ARBA00022896"/>
    </source>
</evidence>
<dbReference type="EMBL" id="CAJVCH010570779">
    <property type="protein sequence ID" value="CAG7835841.1"/>
    <property type="molecule type" value="Genomic_DNA"/>
</dbReference>
<proteinExistence type="predicted"/>
<keyword evidence="2" id="KW-0479">Metal-binding</keyword>
<evidence type="ECO:0000313" key="8">
    <source>
        <dbReference type="EMBL" id="CAG7835841.1"/>
    </source>
</evidence>
<dbReference type="GO" id="GO:0031418">
    <property type="term" value="F:L-ascorbic acid binding"/>
    <property type="evidence" value="ECO:0007669"/>
    <property type="project" value="UniProtKB-KW"/>
</dbReference>
<dbReference type="GO" id="GO:0004656">
    <property type="term" value="F:procollagen-proline 4-dioxygenase activity"/>
    <property type="evidence" value="ECO:0007669"/>
    <property type="project" value="TreeGrafter"/>
</dbReference>
<comment type="cofactor">
    <cofactor evidence="1">
        <name>L-ascorbate</name>
        <dbReference type="ChEBI" id="CHEBI:38290"/>
    </cofactor>
</comment>
<keyword evidence="6" id="KW-0408">Iron</keyword>
<dbReference type="OrthoDB" id="420380at2759"/>
<dbReference type="InterPro" id="IPR044862">
    <property type="entry name" value="Pro_4_hyd_alph_FE2OG_OXY"/>
</dbReference>
<dbReference type="SMART" id="SM00702">
    <property type="entry name" value="P4Hc"/>
    <property type="match status" value="1"/>
</dbReference>
<organism evidence="8 9">
    <name type="scientific">Allacma fusca</name>
    <dbReference type="NCBI Taxonomy" id="39272"/>
    <lineage>
        <taxon>Eukaryota</taxon>
        <taxon>Metazoa</taxon>
        <taxon>Ecdysozoa</taxon>
        <taxon>Arthropoda</taxon>
        <taxon>Hexapoda</taxon>
        <taxon>Collembola</taxon>
        <taxon>Symphypleona</taxon>
        <taxon>Sminthuridae</taxon>
        <taxon>Allacma</taxon>
    </lineage>
</organism>
<dbReference type="GO" id="GO:0005506">
    <property type="term" value="F:iron ion binding"/>
    <property type="evidence" value="ECO:0007669"/>
    <property type="project" value="InterPro"/>
</dbReference>
<reference evidence="8" key="1">
    <citation type="submission" date="2021-06" db="EMBL/GenBank/DDBJ databases">
        <authorList>
            <person name="Hodson N. C."/>
            <person name="Mongue J. A."/>
            <person name="Jaron S. K."/>
        </authorList>
    </citation>
    <scope>NUCLEOTIDE SEQUENCE</scope>
</reference>
<dbReference type="GO" id="GO:0005783">
    <property type="term" value="C:endoplasmic reticulum"/>
    <property type="evidence" value="ECO:0007669"/>
    <property type="project" value="TreeGrafter"/>
</dbReference>
<accession>A0A8J2LQS0</accession>
<keyword evidence="5" id="KW-0560">Oxidoreductase</keyword>
<dbReference type="InterPro" id="IPR005123">
    <property type="entry name" value="Oxoglu/Fe-dep_dioxygenase_dom"/>
</dbReference>
<name>A0A8J2LQS0_9HEXA</name>
<keyword evidence="9" id="KW-1185">Reference proteome</keyword>
<evidence type="ECO:0000256" key="5">
    <source>
        <dbReference type="ARBA" id="ARBA00023002"/>
    </source>
</evidence>
<dbReference type="Pfam" id="PF13640">
    <property type="entry name" value="2OG-FeII_Oxy_3"/>
    <property type="match status" value="1"/>
</dbReference>
<evidence type="ECO:0000256" key="6">
    <source>
        <dbReference type="ARBA" id="ARBA00023004"/>
    </source>
</evidence>
<dbReference type="PANTHER" id="PTHR10869:SF244">
    <property type="entry name" value="PROLYL 4-HYDROXYLASE SUBUNIT ALPHA-2"/>
    <property type="match status" value="1"/>
</dbReference>